<gene>
    <name evidence="1" type="ORF">H6X83_04990</name>
</gene>
<evidence type="ECO:0000313" key="2">
    <source>
        <dbReference type="Proteomes" id="UP000516046"/>
    </source>
</evidence>
<dbReference type="KEGG" id="caml:H6X83_04990"/>
<dbReference type="EMBL" id="CP060696">
    <property type="protein sequence ID" value="QNO18982.1"/>
    <property type="molecule type" value="Genomic_DNA"/>
</dbReference>
<accession>A0A7G9WJX0</accession>
<evidence type="ECO:0000313" key="1">
    <source>
        <dbReference type="EMBL" id="QNO18982.1"/>
    </source>
</evidence>
<dbReference type="Proteomes" id="UP000516046">
    <property type="component" value="Chromosome"/>
</dbReference>
<protein>
    <recommendedName>
        <fullName evidence="3">Ead/Ea22-like family protein</fullName>
    </recommendedName>
</protein>
<sequence length="184" mass="21011">MMDAKYLEEIKARCEKATTGEWKVMCQGNTVPSLQVVTETTWEHPAQVNVCSSISPKREADSDFIAHSRTDIPALLAEVERLQKALTAVIKGYPNEAFENAALTYEVEQLKTEKATLKKALELMAKYIVEFGRVDYFLCDNIPQLLHLQYQPKNDGNYENKPCIKCVQEYFIQQAQEQEEANKT</sequence>
<name>A0A7G9WJX0_9FIRM</name>
<keyword evidence="2" id="KW-1185">Reference proteome</keyword>
<organism evidence="1 2">
    <name type="scientific">Caproicibacterium amylolyticum</name>
    <dbReference type="NCBI Taxonomy" id="2766537"/>
    <lineage>
        <taxon>Bacteria</taxon>
        <taxon>Bacillati</taxon>
        <taxon>Bacillota</taxon>
        <taxon>Clostridia</taxon>
        <taxon>Eubacteriales</taxon>
        <taxon>Oscillospiraceae</taxon>
        <taxon>Caproicibacterium</taxon>
    </lineage>
</organism>
<proteinExistence type="predicted"/>
<reference evidence="1 2" key="1">
    <citation type="submission" date="2020-08" db="EMBL/GenBank/DDBJ databases">
        <authorList>
            <person name="Ren C."/>
            <person name="Gu Y."/>
            <person name="Xu Y."/>
        </authorList>
    </citation>
    <scope>NUCLEOTIDE SEQUENCE [LARGE SCALE GENOMIC DNA]</scope>
    <source>
        <strain evidence="1 2">LBM18003</strain>
    </source>
</reference>
<dbReference type="RefSeq" id="WP_212508052.1">
    <property type="nucleotide sequence ID" value="NZ_CP060696.1"/>
</dbReference>
<evidence type="ECO:0008006" key="3">
    <source>
        <dbReference type="Google" id="ProtNLM"/>
    </source>
</evidence>
<dbReference type="AlphaFoldDB" id="A0A7G9WJX0"/>